<dbReference type="InterPro" id="IPR005901">
    <property type="entry name" value="GLPGLI"/>
</dbReference>
<evidence type="ECO:0000256" key="1">
    <source>
        <dbReference type="SAM" id="SignalP"/>
    </source>
</evidence>
<comment type="caution">
    <text evidence="2">The sequence shown here is derived from an EMBL/GenBank/DDBJ whole genome shotgun (WGS) entry which is preliminary data.</text>
</comment>
<proteinExistence type="predicted"/>
<evidence type="ECO:0000313" key="3">
    <source>
        <dbReference type="Proteomes" id="UP001568894"/>
    </source>
</evidence>
<dbReference type="RefSeq" id="WP_371569986.1">
    <property type="nucleotide sequence ID" value="NZ_JASMRN010000007.1"/>
</dbReference>
<sequence length="256" mass="29714">MNIKTIAAILTIASQSLLNAQVSVKVTYEQQNIYPDNYWEKIPQDFRENTKKLLTQPITLNLINNGEASLIVSEDKKLNFSSMQENNPDERNLGINMKLAEVWTHNDFNTNTTTKKVKLDNKSYYRQFPFDNTIYEFDPTVTKKIDSYQCNLAYYVSKKSNDTIKYWYAKEIAIADGPYGPSSIPGLILWYENKYRVIYATKIEYADSKLEIKPLDNKIPILSNDEYLQAEAESRKPKNYVDEDGKRIKKNSITIK</sequence>
<evidence type="ECO:0000313" key="2">
    <source>
        <dbReference type="EMBL" id="MEZ7515534.1"/>
    </source>
</evidence>
<protein>
    <submittedName>
        <fullName evidence="2">GLPGLI family protein</fullName>
    </submittedName>
</protein>
<keyword evidence="1" id="KW-0732">Signal</keyword>
<name>A0ABV4KCZ9_9FLAO</name>
<organism evidence="2 3">
    <name type="scientific">Flavobacterium frigidarium</name>
    <dbReference type="NCBI Taxonomy" id="99286"/>
    <lineage>
        <taxon>Bacteria</taxon>
        <taxon>Pseudomonadati</taxon>
        <taxon>Bacteroidota</taxon>
        <taxon>Flavobacteriia</taxon>
        <taxon>Flavobacteriales</taxon>
        <taxon>Flavobacteriaceae</taxon>
        <taxon>Flavobacterium</taxon>
    </lineage>
</organism>
<feature type="chain" id="PRO_5046357975" evidence="1">
    <location>
        <begin position="21"/>
        <end position="256"/>
    </location>
</feature>
<keyword evidence="3" id="KW-1185">Reference proteome</keyword>
<reference evidence="2 3" key="1">
    <citation type="submission" date="2023-05" db="EMBL/GenBank/DDBJ databases">
        <title>Adaptations of aquatic viruses from atmosphere-close ecosystems of the Central Arctic Ocean.</title>
        <authorList>
            <person name="Rahlff J."/>
            <person name="Holmfeldt K."/>
        </authorList>
    </citation>
    <scope>NUCLEOTIDE SEQUENCE [LARGE SCALE GENOMIC DNA]</scope>
    <source>
        <strain evidence="2 3">Arc14</strain>
    </source>
</reference>
<feature type="signal peptide" evidence="1">
    <location>
        <begin position="1"/>
        <end position="20"/>
    </location>
</feature>
<accession>A0ABV4KCZ9</accession>
<gene>
    <name evidence="2" type="ORF">QO192_09610</name>
</gene>
<dbReference type="Proteomes" id="UP001568894">
    <property type="component" value="Unassembled WGS sequence"/>
</dbReference>
<dbReference type="EMBL" id="JASMRN010000007">
    <property type="protein sequence ID" value="MEZ7515534.1"/>
    <property type="molecule type" value="Genomic_DNA"/>
</dbReference>
<dbReference type="NCBIfam" id="TIGR01200">
    <property type="entry name" value="GLPGLI"/>
    <property type="match status" value="1"/>
</dbReference>